<reference evidence="1 2" key="1">
    <citation type="journal article" date="2022" name="bioRxiv">
        <title>The genome of the oomycete Peronosclerospora sorghi, a cosmopolitan pathogen of maize and sorghum, is inflated with dispersed pseudogenes.</title>
        <authorList>
            <person name="Fletcher K."/>
            <person name="Martin F."/>
            <person name="Isakeit T."/>
            <person name="Cavanaugh K."/>
            <person name="Magill C."/>
            <person name="Michelmore R."/>
        </authorList>
    </citation>
    <scope>NUCLEOTIDE SEQUENCE [LARGE SCALE GENOMIC DNA]</scope>
    <source>
        <strain evidence="1">P6</strain>
    </source>
</reference>
<dbReference type="Proteomes" id="UP001163321">
    <property type="component" value="Chromosome 4"/>
</dbReference>
<protein>
    <submittedName>
        <fullName evidence="1">Uncharacterized protein</fullName>
    </submittedName>
</protein>
<accession>A0ACC0W539</accession>
<organism evidence="1 2">
    <name type="scientific">Peronosclerospora sorghi</name>
    <dbReference type="NCBI Taxonomy" id="230839"/>
    <lineage>
        <taxon>Eukaryota</taxon>
        <taxon>Sar</taxon>
        <taxon>Stramenopiles</taxon>
        <taxon>Oomycota</taxon>
        <taxon>Peronosporomycetes</taxon>
        <taxon>Peronosporales</taxon>
        <taxon>Peronosporaceae</taxon>
        <taxon>Peronosclerospora</taxon>
    </lineage>
</organism>
<proteinExistence type="predicted"/>
<gene>
    <name evidence="1" type="ORF">PsorP6_006226</name>
</gene>
<comment type="caution">
    <text evidence="1">The sequence shown here is derived from an EMBL/GenBank/DDBJ whole genome shotgun (WGS) entry which is preliminary data.</text>
</comment>
<sequence length="249" mass="29531">MRDQKYRFKYETDAQDRVTHLFFAHPIAIDLLHQYPQALLEDCTYKTNRFGMPLLHVVGLTSVYSSFSVCFVFMKNEDKESYKWAQERIAELYTPTERHPSPSATHPLSIATDCDDGLLDAVDEVFSLPRKLLCRWHISKKNLLKNCRKHFDNVEDWEGFSKKWIESSTEEGWNQAWVDFKDKYSYIPEAVAYIDKQWIPFKTQFFSAWTNLVLHFNNVNTSRVERAHSLIKKYLKLSTLDLWDVCRRL</sequence>
<evidence type="ECO:0000313" key="2">
    <source>
        <dbReference type="Proteomes" id="UP001163321"/>
    </source>
</evidence>
<keyword evidence="2" id="KW-1185">Reference proteome</keyword>
<evidence type="ECO:0000313" key="1">
    <source>
        <dbReference type="EMBL" id="KAI9913219.1"/>
    </source>
</evidence>
<name>A0ACC0W539_9STRA</name>
<dbReference type="EMBL" id="CM047583">
    <property type="protein sequence ID" value="KAI9913219.1"/>
    <property type="molecule type" value="Genomic_DNA"/>
</dbReference>